<comment type="caution">
    <text evidence="8">Lacks conserved residue(s) required for the propagation of feature annotation.</text>
</comment>
<feature type="domain" description="SRCR" evidence="11">
    <location>
        <begin position="381"/>
        <end position="428"/>
    </location>
</feature>
<dbReference type="InterPro" id="IPR036055">
    <property type="entry name" value="LDL_receptor-like_sf"/>
</dbReference>
<dbReference type="SMART" id="SM00473">
    <property type="entry name" value="PAN_AP"/>
    <property type="match status" value="1"/>
</dbReference>
<dbReference type="PROSITE" id="PS50948">
    <property type="entry name" value="PAN"/>
    <property type="match status" value="1"/>
</dbReference>
<dbReference type="InterPro" id="IPR038178">
    <property type="entry name" value="Kringle_sf"/>
</dbReference>
<evidence type="ECO:0000259" key="12">
    <source>
        <dbReference type="PROSITE" id="PS50948"/>
    </source>
</evidence>
<keyword evidence="4" id="KW-0720">Serine protease</keyword>
<evidence type="ECO:0000256" key="8">
    <source>
        <dbReference type="PROSITE-ProRule" id="PRU00196"/>
    </source>
</evidence>
<dbReference type="SUPFAM" id="SSF56487">
    <property type="entry name" value="SRCR-like"/>
    <property type="match status" value="1"/>
</dbReference>
<dbReference type="SMART" id="SM00130">
    <property type="entry name" value="KR"/>
    <property type="match status" value="1"/>
</dbReference>
<dbReference type="Gene3D" id="3.10.100.10">
    <property type="entry name" value="Mannose-Binding Protein A, subunit A"/>
    <property type="match status" value="1"/>
</dbReference>
<dbReference type="Gene3D" id="3.50.4.10">
    <property type="entry name" value="Hepatocyte Growth Factor"/>
    <property type="match status" value="1"/>
</dbReference>
<keyword evidence="14" id="KW-1185">Reference proteome</keyword>
<dbReference type="Proteomes" id="UP001331761">
    <property type="component" value="Unassembled WGS sequence"/>
</dbReference>
<evidence type="ECO:0000256" key="6">
    <source>
        <dbReference type="PROSITE-ProRule" id="PRU00121"/>
    </source>
</evidence>
<evidence type="ECO:0000259" key="11">
    <source>
        <dbReference type="PROSITE" id="PS50287"/>
    </source>
</evidence>
<evidence type="ECO:0000259" key="10">
    <source>
        <dbReference type="PROSITE" id="PS50070"/>
    </source>
</evidence>
<keyword evidence="13" id="KW-0675">Receptor</keyword>
<evidence type="ECO:0000256" key="5">
    <source>
        <dbReference type="ARBA" id="ARBA00023157"/>
    </source>
</evidence>
<dbReference type="AlphaFoldDB" id="A0AAN8FYL3"/>
<dbReference type="InterPro" id="IPR016186">
    <property type="entry name" value="C-type_lectin-like/link_sf"/>
</dbReference>
<dbReference type="Pfam" id="PF00057">
    <property type="entry name" value="Ldl_recept_a"/>
    <property type="match status" value="1"/>
</dbReference>
<evidence type="ECO:0000256" key="1">
    <source>
        <dbReference type="ARBA" id="ARBA00022572"/>
    </source>
</evidence>
<keyword evidence="13" id="KW-0449">Lipoprotein</keyword>
<dbReference type="InterPro" id="IPR013806">
    <property type="entry name" value="Kringle-like"/>
</dbReference>
<dbReference type="InterPro" id="IPR000001">
    <property type="entry name" value="Kringle"/>
</dbReference>
<dbReference type="SUPFAM" id="SSF57414">
    <property type="entry name" value="Hairpin loop containing domain-like"/>
    <property type="match status" value="1"/>
</dbReference>
<dbReference type="InterPro" id="IPR023415">
    <property type="entry name" value="LDLR_class-A_CS"/>
</dbReference>
<evidence type="ECO:0000256" key="7">
    <source>
        <dbReference type="PROSITE-ProRule" id="PRU00124"/>
    </source>
</evidence>
<evidence type="ECO:0000256" key="3">
    <source>
        <dbReference type="ARBA" id="ARBA00022801"/>
    </source>
</evidence>
<dbReference type="InterPro" id="IPR016187">
    <property type="entry name" value="CTDL_fold"/>
</dbReference>
<evidence type="ECO:0000313" key="14">
    <source>
        <dbReference type="Proteomes" id="UP001331761"/>
    </source>
</evidence>
<dbReference type="EMBL" id="WIXE01000287">
    <property type="protein sequence ID" value="KAK5986730.1"/>
    <property type="molecule type" value="Genomic_DNA"/>
</dbReference>
<dbReference type="InterPro" id="IPR001304">
    <property type="entry name" value="C-type_lectin-like"/>
</dbReference>
<dbReference type="InterPro" id="IPR002172">
    <property type="entry name" value="LDrepeatLR_classA_rpt"/>
</dbReference>
<keyword evidence="1 6" id="KW-0420">Kringle</keyword>
<sequence length="428" mass="47940">MTLLSVGIIMRRIHPHRYLSSYEPITLRTKSAYSILCNEKTSCVPIPTTDCKTGITVKCTLNFCPSDSIPSGRHCVQTDIATFSSFSDAKEACSFRVLSLPRESDRIALMQMATEVFDKEKTYFTSGYRRGSQWLWDDETPIEFDVYGEGRCLAVRSGAFRAVDCNSPGTALCEVARECVYHSEYNGKLNSSQGGFPCMKWNDPSVLFYGLSANGQSGWDHNFCRIVNEEPTPSCFTSPKERKPCDLPHCPDSPSHLELKADLASSKCGVAFFPCRDSGRCLANDFRCDYEPDCDDASDEEDCEDFLSHFELIGTLKLADKITEIWTYIPHAQGCARRCKESSLVCEAFSYEPRTQTCLLTDSPDIGTNLAVKPSSQFYRKRFSTRDVHYDLLNSVLRVSKNNTWANVCDDGFSADYATSICSIFGYG</sequence>
<dbReference type="SUPFAM" id="SSF57424">
    <property type="entry name" value="LDL receptor-like module"/>
    <property type="match status" value="1"/>
</dbReference>
<dbReference type="GO" id="GO:0016020">
    <property type="term" value="C:membrane"/>
    <property type="evidence" value="ECO:0007669"/>
    <property type="project" value="InterPro"/>
</dbReference>
<reference evidence="13 14" key="1">
    <citation type="submission" date="2019-10" db="EMBL/GenBank/DDBJ databases">
        <title>Assembly and Annotation for the nematode Trichostrongylus colubriformis.</title>
        <authorList>
            <person name="Martin J."/>
        </authorList>
    </citation>
    <scope>NUCLEOTIDE SEQUENCE [LARGE SCALE GENOMIC DNA]</scope>
    <source>
        <strain evidence="13">G859</strain>
        <tissue evidence="13">Whole worm</tissue>
    </source>
</reference>
<keyword evidence="3" id="KW-0378">Hydrolase</keyword>
<feature type="domain" description="Kringle" evidence="10">
    <location>
        <begin position="185"/>
        <end position="250"/>
    </location>
</feature>
<evidence type="ECO:0000259" key="9">
    <source>
        <dbReference type="PROSITE" id="PS50041"/>
    </source>
</evidence>
<dbReference type="SUPFAM" id="SSF56436">
    <property type="entry name" value="C-type lectin-like"/>
    <property type="match status" value="1"/>
</dbReference>
<dbReference type="SMART" id="SM00034">
    <property type="entry name" value="CLECT"/>
    <property type="match status" value="1"/>
</dbReference>
<dbReference type="GO" id="GO:0006508">
    <property type="term" value="P:proteolysis"/>
    <property type="evidence" value="ECO:0007669"/>
    <property type="project" value="UniProtKB-KW"/>
</dbReference>
<dbReference type="GO" id="GO:0008236">
    <property type="term" value="F:serine-type peptidase activity"/>
    <property type="evidence" value="ECO:0007669"/>
    <property type="project" value="UniProtKB-KW"/>
</dbReference>
<keyword evidence="5 7" id="KW-1015">Disulfide bond</keyword>
<accession>A0AAN8FYL3</accession>
<feature type="disulfide bond" evidence="7">
    <location>
        <begin position="288"/>
        <end position="303"/>
    </location>
</feature>
<evidence type="ECO:0000256" key="2">
    <source>
        <dbReference type="ARBA" id="ARBA00022670"/>
    </source>
</evidence>
<dbReference type="Gene3D" id="2.40.20.10">
    <property type="entry name" value="Plasminogen Kringle 4"/>
    <property type="match status" value="1"/>
</dbReference>
<gene>
    <name evidence="13" type="ORF">GCK32_001701</name>
</gene>
<keyword evidence="2" id="KW-0645">Protease</keyword>
<dbReference type="InterPro" id="IPR001190">
    <property type="entry name" value="SRCR"/>
</dbReference>
<dbReference type="InterPro" id="IPR036772">
    <property type="entry name" value="SRCR-like_dom_sf"/>
</dbReference>
<dbReference type="Pfam" id="PF00024">
    <property type="entry name" value="PAN_1"/>
    <property type="match status" value="1"/>
</dbReference>
<dbReference type="PROSITE" id="PS50041">
    <property type="entry name" value="C_TYPE_LECTIN_2"/>
    <property type="match status" value="1"/>
</dbReference>
<feature type="domain" description="Apple" evidence="12">
    <location>
        <begin position="303"/>
        <end position="383"/>
    </location>
</feature>
<dbReference type="InterPro" id="IPR003609">
    <property type="entry name" value="Pan_app"/>
</dbReference>
<protein>
    <submittedName>
        <fullName evidence="13">Low-density lipoprotein receptor domain class A</fullName>
    </submittedName>
</protein>
<proteinExistence type="predicted"/>
<organism evidence="13 14">
    <name type="scientific">Trichostrongylus colubriformis</name>
    <name type="common">Black scour worm</name>
    <dbReference type="NCBI Taxonomy" id="6319"/>
    <lineage>
        <taxon>Eukaryota</taxon>
        <taxon>Metazoa</taxon>
        <taxon>Ecdysozoa</taxon>
        <taxon>Nematoda</taxon>
        <taxon>Chromadorea</taxon>
        <taxon>Rhabditida</taxon>
        <taxon>Rhabditina</taxon>
        <taxon>Rhabditomorpha</taxon>
        <taxon>Strongyloidea</taxon>
        <taxon>Trichostrongylidae</taxon>
        <taxon>Trichostrongylus</taxon>
    </lineage>
</organism>
<name>A0AAN8FYL3_TRICO</name>
<comment type="caution">
    <text evidence="13">The sequence shown here is derived from an EMBL/GenBank/DDBJ whole genome shotgun (WGS) entry which is preliminary data.</text>
</comment>
<feature type="domain" description="C-type lectin" evidence="9">
    <location>
        <begin position="71"/>
        <end position="174"/>
    </location>
</feature>
<dbReference type="PROSITE" id="PS50068">
    <property type="entry name" value="LDLRA_2"/>
    <property type="match status" value="1"/>
</dbReference>
<dbReference type="Gene3D" id="4.10.400.10">
    <property type="entry name" value="Low-density Lipoprotein Receptor"/>
    <property type="match status" value="1"/>
</dbReference>
<dbReference type="PROSITE" id="PS50070">
    <property type="entry name" value="KRINGLE_2"/>
    <property type="match status" value="1"/>
</dbReference>
<dbReference type="PROSITE" id="PS01209">
    <property type="entry name" value="LDLRA_1"/>
    <property type="match status" value="1"/>
</dbReference>
<dbReference type="SUPFAM" id="SSF57440">
    <property type="entry name" value="Kringle-like"/>
    <property type="match status" value="1"/>
</dbReference>
<dbReference type="CDD" id="cd00112">
    <property type="entry name" value="LDLa"/>
    <property type="match status" value="1"/>
</dbReference>
<evidence type="ECO:0000256" key="4">
    <source>
        <dbReference type="ARBA" id="ARBA00022825"/>
    </source>
</evidence>
<evidence type="ECO:0000313" key="13">
    <source>
        <dbReference type="EMBL" id="KAK5986730.1"/>
    </source>
</evidence>
<dbReference type="SMART" id="SM00192">
    <property type="entry name" value="LDLa"/>
    <property type="match status" value="1"/>
</dbReference>
<dbReference type="PROSITE" id="PS50287">
    <property type="entry name" value="SRCR_2"/>
    <property type="match status" value="1"/>
</dbReference>